<dbReference type="InterPro" id="IPR013149">
    <property type="entry name" value="ADH-like_C"/>
</dbReference>
<protein>
    <submittedName>
        <fullName evidence="2">Alcohol dehydrogenase</fullName>
    </submittedName>
</protein>
<dbReference type="InterPro" id="IPR020843">
    <property type="entry name" value="ER"/>
</dbReference>
<dbReference type="SMART" id="SM00829">
    <property type="entry name" value="PKS_ER"/>
    <property type="match status" value="1"/>
</dbReference>
<dbReference type="RefSeq" id="WP_127072814.1">
    <property type="nucleotide sequence ID" value="NZ_BMKB01000002.1"/>
</dbReference>
<dbReference type="EMBL" id="BMKB01000002">
    <property type="protein sequence ID" value="GGA44915.1"/>
    <property type="molecule type" value="Genomic_DNA"/>
</dbReference>
<dbReference type="InterPro" id="IPR014188">
    <property type="entry name" value="Acrylyl-CoA_reductase_AcuI"/>
</dbReference>
<reference evidence="2 3" key="1">
    <citation type="journal article" date="2014" name="Int. J. Syst. Evol. Microbiol.">
        <title>Complete genome sequence of Corynebacterium casei LMG S-19264T (=DSM 44701T), isolated from a smear-ripened cheese.</title>
        <authorList>
            <consortium name="US DOE Joint Genome Institute (JGI-PGF)"/>
            <person name="Walter F."/>
            <person name="Albersmeier A."/>
            <person name="Kalinowski J."/>
            <person name="Ruckert C."/>
        </authorList>
    </citation>
    <scope>NUCLEOTIDE SEQUENCE [LARGE SCALE GENOMIC DNA]</scope>
    <source>
        <strain evidence="2 3">CGMCC 1.15896</strain>
    </source>
</reference>
<organism evidence="2 3">
    <name type="scientific">Pelagibacterium lentulum</name>
    <dbReference type="NCBI Taxonomy" id="2029865"/>
    <lineage>
        <taxon>Bacteria</taxon>
        <taxon>Pseudomonadati</taxon>
        <taxon>Pseudomonadota</taxon>
        <taxon>Alphaproteobacteria</taxon>
        <taxon>Hyphomicrobiales</taxon>
        <taxon>Devosiaceae</taxon>
        <taxon>Pelagibacterium</taxon>
    </lineage>
</organism>
<feature type="domain" description="Enoyl reductase (ER)" evidence="1">
    <location>
        <begin position="15"/>
        <end position="328"/>
    </location>
</feature>
<evidence type="ECO:0000259" key="1">
    <source>
        <dbReference type="SMART" id="SM00829"/>
    </source>
</evidence>
<evidence type="ECO:0000313" key="3">
    <source>
        <dbReference type="Proteomes" id="UP000596977"/>
    </source>
</evidence>
<comment type="caution">
    <text evidence="2">The sequence shown here is derived from an EMBL/GenBank/DDBJ whole genome shotgun (WGS) entry which is preliminary data.</text>
</comment>
<keyword evidence="3" id="KW-1185">Reference proteome</keyword>
<dbReference type="CDD" id="cd08288">
    <property type="entry name" value="MDR_yhdh"/>
    <property type="match status" value="1"/>
</dbReference>
<evidence type="ECO:0000313" key="2">
    <source>
        <dbReference type="EMBL" id="GGA44915.1"/>
    </source>
</evidence>
<dbReference type="Gene3D" id="3.90.180.10">
    <property type="entry name" value="Medium-chain alcohol dehydrogenases, catalytic domain"/>
    <property type="match status" value="1"/>
</dbReference>
<dbReference type="Pfam" id="PF00107">
    <property type="entry name" value="ADH_zinc_N"/>
    <property type="match status" value="1"/>
</dbReference>
<dbReference type="InterPro" id="IPR036291">
    <property type="entry name" value="NAD(P)-bd_dom_sf"/>
</dbReference>
<gene>
    <name evidence="2" type="ORF">GCM10011499_13250</name>
</gene>
<dbReference type="SUPFAM" id="SSF50129">
    <property type="entry name" value="GroES-like"/>
    <property type="match status" value="1"/>
</dbReference>
<dbReference type="InterPro" id="IPR013154">
    <property type="entry name" value="ADH-like_N"/>
</dbReference>
<dbReference type="OrthoDB" id="9782155at2"/>
<dbReference type="Pfam" id="PF08240">
    <property type="entry name" value="ADH_N"/>
    <property type="match status" value="1"/>
</dbReference>
<dbReference type="InterPro" id="IPR051397">
    <property type="entry name" value="Zn-ADH-like_protein"/>
</dbReference>
<dbReference type="NCBIfam" id="TIGR02823">
    <property type="entry name" value="oxido_YhdH"/>
    <property type="match status" value="1"/>
</dbReference>
<dbReference type="SUPFAM" id="SSF51735">
    <property type="entry name" value="NAD(P)-binding Rossmann-fold domains"/>
    <property type="match status" value="1"/>
</dbReference>
<dbReference type="PANTHER" id="PTHR43677:SF1">
    <property type="entry name" value="ACRYLYL-COA REDUCTASE ACUI-RELATED"/>
    <property type="match status" value="1"/>
</dbReference>
<accession>A0A916R9J7</accession>
<dbReference type="Gene3D" id="3.40.50.720">
    <property type="entry name" value="NAD(P)-binding Rossmann-like Domain"/>
    <property type="match status" value="1"/>
</dbReference>
<name>A0A916R9J7_9HYPH</name>
<dbReference type="AlphaFoldDB" id="A0A916R9J7"/>
<proteinExistence type="predicted"/>
<dbReference type="InterPro" id="IPR011032">
    <property type="entry name" value="GroES-like_sf"/>
</dbReference>
<dbReference type="GO" id="GO:0043957">
    <property type="term" value="F:acryloyl-CoA reductase (NADPH) activity"/>
    <property type="evidence" value="ECO:0007669"/>
    <property type="project" value="TreeGrafter"/>
</dbReference>
<dbReference type="PANTHER" id="PTHR43677">
    <property type="entry name" value="SHORT-CHAIN DEHYDROGENASE/REDUCTASE"/>
    <property type="match status" value="1"/>
</dbReference>
<dbReference type="Proteomes" id="UP000596977">
    <property type="component" value="Unassembled WGS sequence"/>
</dbReference>
<sequence>MTFRALLTDKDKHGKVSSRVAELDERDLPDGNVLLAIDWTGFNYKDGLALTGRGGIVRSYPHIGGVDFAGRVIESTDGRYHPGQAVILTGWRVGEWHWGGFATRARVNADWLVPMPKGMSTRDAMVIGTAGLTAMLAINRLKSEGIRAAGSTNGPVLVTGAGGGVGSIATLLLARLGYEVHVVTGREEVHDDLKALGANMVLGRDALEASEKGLLKPRWRGAIDNVGGAPLASLLKQIEPGGCVAAVGLAAGANWDASVVPFILRGITLAGIDSVMQPFDARMAAWDRLTTLFSSTVYERMVTEAALADLPALSEDILAGRVRGRVIVKPSA</sequence>